<dbReference type="InterPro" id="IPR005828">
    <property type="entry name" value="MFS_sugar_transport-like"/>
</dbReference>
<feature type="transmembrane region" description="Helical" evidence="5">
    <location>
        <begin position="49"/>
        <end position="73"/>
    </location>
</feature>
<dbReference type="STRING" id="7266.A0A3B0JBT3"/>
<feature type="domain" description="Major facilitator superfamily (MFS) profile" evidence="6">
    <location>
        <begin position="53"/>
        <end position="537"/>
    </location>
</feature>
<proteinExistence type="predicted"/>
<sequence>MCIRDAFAKQSKLSSWRLEQIVFKMSEKCMDFNEFLPYIGEFGAYQKRLLLYMMPFAFMFAFIYLAQIFMLLVPKNHWCRIQELEGLPKAKQMELGIPKNADGVYERCSMYDVDFKLHSNATTANESWPTTKCRDGWMYDKSQVPYETISTQYNWVCQKDDYVSYAIAAGFVGSIFGCLSIGYVADHWGRIPALFLANACALAGGLLSAACTNFYTFAAASVLQGWSYDTCFTSIYILMMETVGPQYRTLTANLSLATFYTVGACVLPWIAYACNGWRTFAVVTSVPIIILILMCLIIPESPRWLLSVGKIEKGLKIIRKISKNNGKTVPEDVLIAFQQCSEVAYHEEQLAKKYTLLEIFKSCRMGRIVLILILNWMIIALVYDAHVRIITNVGTDIFISFSLANLAELPGGLVPLVLMDRTGRKIMLFTVLLLCSICSLLASLLTKEWDIAIAAIFGRLCVTIAYNVGEQWAAEILPTVVRGQGLSLIHILGAAAAVLSPFVVYSSDYSSSLPMKILAGLAVIGAVLVLFLPETTNVALPQTIEEAETRWQQKCWFRKKKL</sequence>
<evidence type="ECO:0000256" key="4">
    <source>
        <dbReference type="ARBA" id="ARBA00023136"/>
    </source>
</evidence>
<evidence type="ECO:0000256" key="1">
    <source>
        <dbReference type="ARBA" id="ARBA00004141"/>
    </source>
</evidence>
<feature type="transmembrane region" description="Helical" evidence="5">
    <location>
        <begin position="488"/>
        <end position="507"/>
    </location>
</feature>
<dbReference type="PROSITE" id="PS50850">
    <property type="entry name" value="MFS"/>
    <property type="match status" value="1"/>
</dbReference>
<evidence type="ECO:0000259" key="6">
    <source>
        <dbReference type="PROSITE" id="PS50850"/>
    </source>
</evidence>
<dbReference type="EMBL" id="OUUW01000002">
    <property type="protein sequence ID" value="SPP77502.1"/>
    <property type="molecule type" value="Genomic_DNA"/>
</dbReference>
<feature type="transmembrane region" description="Helical" evidence="5">
    <location>
        <begin position="162"/>
        <end position="184"/>
    </location>
</feature>
<feature type="transmembrane region" description="Helical" evidence="5">
    <location>
        <begin position="216"/>
        <end position="238"/>
    </location>
</feature>
<name>A0A3B0JBT3_DROGU</name>
<keyword evidence="4 5" id="KW-0472">Membrane</keyword>
<dbReference type="SUPFAM" id="SSF103473">
    <property type="entry name" value="MFS general substrate transporter"/>
    <property type="match status" value="1"/>
</dbReference>
<dbReference type="AlphaFoldDB" id="A0A3B0JBT3"/>
<protein>
    <submittedName>
        <fullName evidence="7">Blast:Solute carrier family 22 member 2</fullName>
    </submittedName>
</protein>
<dbReference type="OMA" id="FTYFGQI"/>
<dbReference type="GO" id="GO:0016020">
    <property type="term" value="C:membrane"/>
    <property type="evidence" value="ECO:0007669"/>
    <property type="project" value="UniProtKB-SubCell"/>
</dbReference>
<dbReference type="Gene3D" id="1.20.1250.20">
    <property type="entry name" value="MFS general substrate transporter like domains"/>
    <property type="match status" value="1"/>
</dbReference>
<keyword evidence="8" id="KW-1185">Reference proteome</keyword>
<gene>
    <name evidence="7" type="ORF">DGUA_6G008192</name>
</gene>
<evidence type="ECO:0000313" key="7">
    <source>
        <dbReference type="EMBL" id="SPP77502.1"/>
    </source>
</evidence>
<keyword evidence="3 5" id="KW-1133">Transmembrane helix</keyword>
<dbReference type="PANTHER" id="PTHR24064">
    <property type="entry name" value="SOLUTE CARRIER FAMILY 22 MEMBER"/>
    <property type="match status" value="1"/>
</dbReference>
<dbReference type="Pfam" id="PF00083">
    <property type="entry name" value="Sugar_tr"/>
    <property type="match status" value="2"/>
</dbReference>
<feature type="transmembrane region" description="Helical" evidence="5">
    <location>
        <begin position="513"/>
        <end position="532"/>
    </location>
</feature>
<feature type="transmembrane region" description="Helical" evidence="5">
    <location>
        <begin position="250"/>
        <end position="271"/>
    </location>
</feature>
<keyword evidence="2 5" id="KW-0812">Transmembrane</keyword>
<dbReference type="InterPro" id="IPR020846">
    <property type="entry name" value="MFS_dom"/>
</dbReference>
<dbReference type="GO" id="GO:0022857">
    <property type="term" value="F:transmembrane transporter activity"/>
    <property type="evidence" value="ECO:0007669"/>
    <property type="project" value="InterPro"/>
</dbReference>
<feature type="transmembrane region" description="Helical" evidence="5">
    <location>
        <begin position="191"/>
        <end position="210"/>
    </location>
</feature>
<evidence type="ECO:0000256" key="5">
    <source>
        <dbReference type="SAM" id="Phobius"/>
    </source>
</evidence>
<feature type="transmembrane region" description="Helical" evidence="5">
    <location>
        <begin position="426"/>
        <end position="445"/>
    </location>
</feature>
<feature type="transmembrane region" description="Helical" evidence="5">
    <location>
        <begin position="368"/>
        <end position="385"/>
    </location>
</feature>
<evidence type="ECO:0000256" key="2">
    <source>
        <dbReference type="ARBA" id="ARBA00022692"/>
    </source>
</evidence>
<reference evidence="8" key="1">
    <citation type="submission" date="2018-01" db="EMBL/GenBank/DDBJ databases">
        <authorList>
            <person name="Alioto T."/>
            <person name="Alioto T."/>
        </authorList>
    </citation>
    <scope>NUCLEOTIDE SEQUENCE [LARGE SCALE GENOMIC DNA]</scope>
</reference>
<accession>A0A3B0JBT3</accession>
<comment type="subcellular location">
    <subcellularLocation>
        <location evidence="1">Membrane</location>
        <topology evidence="1">Multi-pass membrane protein</topology>
    </subcellularLocation>
</comment>
<dbReference type="OrthoDB" id="6884957at2759"/>
<evidence type="ECO:0000256" key="3">
    <source>
        <dbReference type="ARBA" id="ARBA00022989"/>
    </source>
</evidence>
<dbReference type="Proteomes" id="UP000268350">
    <property type="component" value="Unassembled WGS sequence"/>
</dbReference>
<feature type="transmembrane region" description="Helical" evidence="5">
    <location>
        <begin position="277"/>
        <end position="298"/>
    </location>
</feature>
<feature type="transmembrane region" description="Helical" evidence="5">
    <location>
        <begin position="397"/>
        <end position="419"/>
    </location>
</feature>
<feature type="transmembrane region" description="Helical" evidence="5">
    <location>
        <begin position="451"/>
        <end position="468"/>
    </location>
</feature>
<organism evidence="7 8">
    <name type="scientific">Drosophila guanche</name>
    <name type="common">Fruit fly</name>
    <dbReference type="NCBI Taxonomy" id="7266"/>
    <lineage>
        <taxon>Eukaryota</taxon>
        <taxon>Metazoa</taxon>
        <taxon>Ecdysozoa</taxon>
        <taxon>Arthropoda</taxon>
        <taxon>Hexapoda</taxon>
        <taxon>Insecta</taxon>
        <taxon>Pterygota</taxon>
        <taxon>Neoptera</taxon>
        <taxon>Endopterygota</taxon>
        <taxon>Diptera</taxon>
        <taxon>Brachycera</taxon>
        <taxon>Muscomorpha</taxon>
        <taxon>Ephydroidea</taxon>
        <taxon>Drosophilidae</taxon>
        <taxon>Drosophila</taxon>
        <taxon>Sophophora</taxon>
    </lineage>
</organism>
<evidence type="ECO:0000313" key="8">
    <source>
        <dbReference type="Proteomes" id="UP000268350"/>
    </source>
</evidence>
<dbReference type="InterPro" id="IPR036259">
    <property type="entry name" value="MFS_trans_sf"/>
</dbReference>